<name>A0A6G1CGY5_9ORYZ</name>
<feature type="non-terminal residue" evidence="1">
    <location>
        <position position="1"/>
    </location>
</feature>
<dbReference type="EMBL" id="SPHZ02000009">
    <property type="protein sequence ID" value="KAF0899297.1"/>
    <property type="molecule type" value="Genomic_DNA"/>
</dbReference>
<dbReference type="OrthoDB" id="270173at2759"/>
<sequence length="55" mass="6314">DASEKVPSQCFFTLKTWEKGKRADVAKPIACTRCRECVMGPFGEEVELRRVKRLI</sequence>
<dbReference type="AlphaFoldDB" id="A0A6G1CGY5"/>
<keyword evidence="2" id="KW-1185">Reference proteome</keyword>
<evidence type="ECO:0000313" key="1">
    <source>
        <dbReference type="EMBL" id="KAF0899297.1"/>
    </source>
</evidence>
<protein>
    <submittedName>
        <fullName evidence="1">Uncharacterized protein</fullName>
    </submittedName>
</protein>
<comment type="caution">
    <text evidence="1">The sequence shown here is derived from an EMBL/GenBank/DDBJ whole genome shotgun (WGS) entry which is preliminary data.</text>
</comment>
<proteinExistence type="predicted"/>
<evidence type="ECO:0000313" key="2">
    <source>
        <dbReference type="Proteomes" id="UP000479710"/>
    </source>
</evidence>
<gene>
    <name evidence="1" type="ORF">E2562_015943</name>
</gene>
<feature type="non-terminal residue" evidence="1">
    <location>
        <position position="55"/>
    </location>
</feature>
<organism evidence="1 2">
    <name type="scientific">Oryza meyeriana var. granulata</name>
    <dbReference type="NCBI Taxonomy" id="110450"/>
    <lineage>
        <taxon>Eukaryota</taxon>
        <taxon>Viridiplantae</taxon>
        <taxon>Streptophyta</taxon>
        <taxon>Embryophyta</taxon>
        <taxon>Tracheophyta</taxon>
        <taxon>Spermatophyta</taxon>
        <taxon>Magnoliopsida</taxon>
        <taxon>Liliopsida</taxon>
        <taxon>Poales</taxon>
        <taxon>Poaceae</taxon>
        <taxon>BOP clade</taxon>
        <taxon>Oryzoideae</taxon>
        <taxon>Oryzeae</taxon>
        <taxon>Oryzinae</taxon>
        <taxon>Oryza</taxon>
        <taxon>Oryza meyeriana</taxon>
    </lineage>
</organism>
<accession>A0A6G1CGY5</accession>
<dbReference type="Proteomes" id="UP000479710">
    <property type="component" value="Unassembled WGS sequence"/>
</dbReference>
<reference evidence="1 2" key="1">
    <citation type="submission" date="2019-11" db="EMBL/GenBank/DDBJ databases">
        <title>Whole genome sequence of Oryza granulata.</title>
        <authorList>
            <person name="Li W."/>
        </authorList>
    </citation>
    <scope>NUCLEOTIDE SEQUENCE [LARGE SCALE GENOMIC DNA]</scope>
    <source>
        <strain evidence="2">cv. Menghai</strain>
        <tissue evidence="1">Leaf</tissue>
    </source>
</reference>